<sequence>MLIWRWLTRLGVPLRDRGDLAQDVLLSAYLSFDNYKPELSRPERWLNRIAVHTAAHYRERAQHRYEELVPEEEFPTLVDQSKTPDELMISDQERLMVLELLHHLDVDAHSILVAHDLDGIPMADLAQQRGIPLSTAYKWRARALAMFHDVVAKRRREDRKKEGPRFVLPLDVAALFATARLAPRVPDDVRLSILRGVHESARALKEGTVGKAAAGVGKALDDAAAWLKGVVSLVQQLLPTAGAGTVVAAPIAAMAAAGALWLALRTEDPPAPPTVRHVAPAIITAVAPPPPAEPAPPPAEPAPPLALSPPGSEPVAPPPRRAPVERRAPDREERAPAPVAPEAPALEIGVPGSSRDIDLFEACSAAVQRREPDRALAALERHEREVPQSAFAVERKVLWVRALVLARRFPEARALLDEARLDPAIDRRLLDELDDSMPDP</sequence>
<keyword evidence="3" id="KW-0731">Sigma factor</keyword>
<dbReference type="PATRIC" id="fig|1254432.3.peg.7234"/>
<evidence type="ECO:0000313" key="10">
    <source>
        <dbReference type="Proteomes" id="UP000014803"/>
    </source>
</evidence>
<dbReference type="NCBIfam" id="TIGR02937">
    <property type="entry name" value="sigma70-ECF"/>
    <property type="match status" value="1"/>
</dbReference>
<dbReference type="InterPro" id="IPR036388">
    <property type="entry name" value="WH-like_DNA-bd_sf"/>
</dbReference>
<feature type="domain" description="RNA polymerase sigma factor 70 region 4 type 2" evidence="8">
    <location>
        <begin position="95"/>
        <end position="145"/>
    </location>
</feature>
<feature type="domain" description="RNA polymerase sigma-70 region 2" evidence="7">
    <location>
        <begin position="2"/>
        <end position="62"/>
    </location>
</feature>
<comment type="similarity">
    <text evidence="1">Belongs to the sigma-70 factor family. ECF subfamily.</text>
</comment>
<keyword evidence="2" id="KW-0805">Transcription regulation</keyword>
<dbReference type="InterPro" id="IPR014284">
    <property type="entry name" value="RNA_pol_sigma-70_dom"/>
</dbReference>
<dbReference type="KEGG" id="scu:SCE1572_31950"/>
<dbReference type="InterPro" id="IPR039425">
    <property type="entry name" value="RNA_pol_sigma-70-like"/>
</dbReference>
<protein>
    <submittedName>
        <fullName evidence="9">Uncharacterized protein</fullName>
    </submittedName>
</protein>
<evidence type="ECO:0000256" key="3">
    <source>
        <dbReference type="ARBA" id="ARBA00023082"/>
    </source>
</evidence>
<evidence type="ECO:0000313" key="9">
    <source>
        <dbReference type="EMBL" id="AGP38693.1"/>
    </source>
</evidence>
<evidence type="ECO:0000256" key="2">
    <source>
        <dbReference type="ARBA" id="ARBA00023015"/>
    </source>
</evidence>
<dbReference type="Pfam" id="PF04542">
    <property type="entry name" value="Sigma70_r2"/>
    <property type="match status" value="1"/>
</dbReference>
<gene>
    <name evidence="9" type="ORF">SCE1572_31950</name>
</gene>
<dbReference type="SUPFAM" id="SSF88946">
    <property type="entry name" value="Sigma2 domain of RNA polymerase sigma factors"/>
    <property type="match status" value="1"/>
</dbReference>
<dbReference type="PANTHER" id="PTHR43133:SF8">
    <property type="entry name" value="RNA POLYMERASE SIGMA FACTOR HI_1459-RELATED"/>
    <property type="match status" value="1"/>
</dbReference>
<dbReference type="eggNOG" id="COG1595">
    <property type="taxonomic scope" value="Bacteria"/>
</dbReference>
<dbReference type="Gene3D" id="1.10.1740.10">
    <property type="match status" value="1"/>
</dbReference>
<dbReference type="GO" id="GO:0016987">
    <property type="term" value="F:sigma factor activity"/>
    <property type="evidence" value="ECO:0007669"/>
    <property type="project" value="UniProtKB-KW"/>
</dbReference>
<dbReference type="InterPro" id="IPR007627">
    <property type="entry name" value="RNA_pol_sigma70_r2"/>
</dbReference>
<keyword evidence="4" id="KW-0238">DNA-binding</keyword>
<organism evidence="9 10">
    <name type="scientific">Sorangium cellulosum So0157-2</name>
    <dbReference type="NCBI Taxonomy" id="1254432"/>
    <lineage>
        <taxon>Bacteria</taxon>
        <taxon>Pseudomonadati</taxon>
        <taxon>Myxococcota</taxon>
        <taxon>Polyangia</taxon>
        <taxon>Polyangiales</taxon>
        <taxon>Polyangiaceae</taxon>
        <taxon>Sorangium</taxon>
    </lineage>
</organism>
<feature type="compositionally biased region" description="Basic and acidic residues" evidence="6">
    <location>
        <begin position="322"/>
        <end position="335"/>
    </location>
</feature>
<dbReference type="GO" id="GO:0006352">
    <property type="term" value="P:DNA-templated transcription initiation"/>
    <property type="evidence" value="ECO:0007669"/>
    <property type="project" value="InterPro"/>
</dbReference>
<dbReference type="AlphaFoldDB" id="S4Y732"/>
<dbReference type="InterPro" id="IPR013325">
    <property type="entry name" value="RNA_pol_sigma_r2"/>
</dbReference>
<evidence type="ECO:0000256" key="4">
    <source>
        <dbReference type="ARBA" id="ARBA00023125"/>
    </source>
</evidence>
<dbReference type="Pfam" id="PF08281">
    <property type="entry name" value="Sigma70_r4_2"/>
    <property type="match status" value="1"/>
</dbReference>
<proteinExistence type="inferred from homology"/>
<dbReference type="RefSeq" id="WP_020738294.1">
    <property type="nucleotide sequence ID" value="NC_021658.1"/>
</dbReference>
<accession>S4Y732</accession>
<feature type="region of interest" description="Disordered" evidence="6">
    <location>
        <begin position="289"/>
        <end position="339"/>
    </location>
</feature>
<dbReference type="STRING" id="1254432.SCE1572_31950"/>
<keyword evidence="5" id="KW-0804">Transcription</keyword>
<dbReference type="Gene3D" id="1.10.10.10">
    <property type="entry name" value="Winged helix-like DNA-binding domain superfamily/Winged helix DNA-binding domain"/>
    <property type="match status" value="1"/>
</dbReference>
<evidence type="ECO:0000259" key="8">
    <source>
        <dbReference type="Pfam" id="PF08281"/>
    </source>
</evidence>
<dbReference type="GO" id="GO:0003677">
    <property type="term" value="F:DNA binding"/>
    <property type="evidence" value="ECO:0007669"/>
    <property type="project" value="UniProtKB-KW"/>
</dbReference>
<evidence type="ECO:0000259" key="7">
    <source>
        <dbReference type="Pfam" id="PF04542"/>
    </source>
</evidence>
<dbReference type="HOGENOM" id="CLU_622403_0_0_7"/>
<dbReference type="InterPro" id="IPR013249">
    <property type="entry name" value="RNA_pol_sigma70_r4_t2"/>
</dbReference>
<dbReference type="InterPro" id="IPR013324">
    <property type="entry name" value="RNA_pol_sigma_r3/r4-like"/>
</dbReference>
<evidence type="ECO:0000256" key="6">
    <source>
        <dbReference type="SAM" id="MobiDB-lite"/>
    </source>
</evidence>
<reference evidence="9 10" key="1">
    <citation type="journal article" date="2013" name="Sci. Rep.">
        <title>Extraordinary expansion of a Sorangium cellulosum genome from an alkaline milieu.</title>
        <authorList>
            <person name="Han K."/>
            <person name="Li Z.F."/>
            <person name="Peng R."/>
            <person name="Zhu L.P."/>
            <person name="Zhou T."/>
            <person name="Wang L.G."/>
            <person name="Li S.G."/>
            <person name="Zhang X.B."/>
            <person name="Hu W."/>
            <person name="Wu Z.H."/>
            <person name="Qin N."/>
            <person name="Li Y.Z."/>
        </authorList>
    </citation>
    <scope>NUCLEOTIDE SEQUENCE [LARGE SCALE GENOMIC DNA]</scope>
    <source>
        <strain evidence="9 10">So0157-2</strain>
    </source>
</reference>
<feature type="compositionally biased region" description="Pro residues" evidence="6">
    <location>
        <begin position="289"/>
        <end position="321"/>
    </location>
</feature>
<evidence type="ECO:0000256" key="5">
    <source>
        <dbReference type="ARBA" id="ARBA00023163"/>
    </source>
</evidence>
<dbReference type="EMBL" id="CP003969">
    <property type="protein sequence ID" value="AGP38693.1"/>
    <property type="molecule type" value="Genomic_DNA"/>
</dbReference>
<name>S4Y732_SORCE</name>
<dbReference type="SUPFAM" id="SSF88659">
    <property type="entry name" value="Sigma3 and sigma4 domains of RNA polymerase sigma factors"/>
    <property type="match status" value="1"/>
</dbReference>
<evidence type="ECO:0000256" key="1">
    <source>
        <dbReference type="ARBA" id="ARBA00010641"/>
    </source>
</evidence>
<dbReference type="PANTHER" id="PTHR43133">
    <property type="entry name" value="RNA POLYMERASE ECF-TYPE SIGMA FACTO"/>
    <property type="match status" value="1"/>
</dbReference>
<dbReference type="Proteomes" id="UP000014803">
    <property type="component" value="Chromosome"/>
</dbReference>